<dbReference type="SUPFAM" id="SSF50104">
    <property type="entry name" value="Translation proteins SH3-like domain"/>
    <property type="match status" value="1"/>
</dbReference>
<dbReference type="InterPro" id="IPR008991">
    <property type="entry name" value="Translation_prot_SH3-like_sf"/>
</dbReference>
<evidence type="ECO:0000256" key="6">
    <source>
        <dbReference type="ARBA" id="ARBA00023274"/>
    </source>
</evidence>
<sequence length="174" mass="19545">MSARMRLTKIMAKAGSRSKLKPAAEQAAERTKWNIVRGDKVEVIGNHSEKGKQGVVLQVLRDLDRVIVEGVNLGTKHIKGDAERGIKARKVQRERSIPYSDVNLIDPVTLKPTRITRKYLEDGSKVRVAKKSGAIIPRPEILNYRKRPVSSRVTESDTVEEDVWEQTYFPAGSV</sequence>
<dbReference type="GO" id="GO:0003735">
    <property type="term" value="F:structural constituent of ribosome"/>
    <property type="evidence" value="ECO:0007669"/>
    <property type="project" value="InterPro"/>
</dbReference>
<keyword evidence="6" id="KW-0687">Ribonucleoprotein</keyword>
<reference evidence="8 9" key="1">
    <citation type="journal article" date="2015" name="Plant Cell">
        <title>Oil accumulation by the oleaginous diatom Fistulifera solaris as revealed by the genome and transcriptome.</title>
        <authorList>
            <person name="Tanaka T."/>
            <person name="Maeda Y."/>
            <person name="Veluchamy A."/>
            <person name="Tanaka M."/>
            <person name="Abida H."/>
            <person name="Marechal E."/>
            <person name="Bowler C."/>
            <person name="Muto M."/>
            <person name="Sunaga Y."/>
            <person name="Tanaka M."/>
            <person name="Yoshino T."/>
            <person name="Taniguchi T."/>
            <person name="Fukuda Y."/>
            <person name="Nemoto M."/>
            <person name="Matsumoto M."/>
            <person name="Wong P.S."/>
            <person name="Aburatani S."/>
            <person name="Fujibuchi W."/>
        </authorList>
    </citation>
    <scope>NUCLEOTIDE SEQUENCE [LARGE SCALE GENOMIC DNA]</scope>
    <source>
        <strain evidence="8 9">JPCC DA0580</strain>
    </source>
</reference>
<keyword evidence="4" id="KW-0934">Plastid</keyword>
<gene>
    <name evidence="8" type="ORF">FisN_5Hu513</name>
</gene>
<dbReference type="PANTHER" id="PTHR12903">
    <property type="entry name" value="MITOCHONDRIAL RIBOSOMAL PROTEIN L24"/>
    <property type="match status" value="1"/>
</dbReference>
<dbReference type="InterPro" id="IPR003256">
    <property type="entry name" value="Ribosomal_uL24"/>
</dbReference>
<keyword evidence="9" id="KW-1185">Reference proteome</keyword>
<comment type="similarity">
    <text evidence="2">Belongs to the universal ribosomal protein uL24 family.</text>
</comment>
<dbReference type="GO" id="GO:0003723">
    <property type="term" value="F:RNA binding"/>
    <property type="evidence" value="ECO:0007669"/>
    <property type="project" value="InterPro"/>
</dbReference>
<dbReference type="InParanoid" id="A0A1Z5JSX3"/>
<comment type="caution">
    <text evidence="8">The sequence shown here is derived from an EMBL/GenBank/DDBJ whole genome shotgun (WGS) entry which is preliminary data.</text>
</comment>
<keyword evidence="3" id="KW-0150">Chloroplast</keyword>
<dbReference type="InterPro" id="IPR057264">
    <property type="entry name" value="Ribosomal_uL24_C"/>
</dbReference>
<evidence type="ECO:0000256" key="3">
    <source>
        <dbReference type="ARBA" id="ARBA00022528"/>
    </source>
</evidence>
<accession>A0A1Z5JSX3</accession>
<comment type="subcellular location">
    <subcellularLocation>
        <location evidence="1">Plastid</location>
        <location evidence="1">Chloroplast</location>
    </subcellularLocation>
</comment>
<dbReference type="GO" id="GO:0005840">
    <property type="term" value="C:ribosome"/>
    <property type="evidence" value="ECO:0007669"/>
    <property type="project" value="UniProtKB-KW"/>
</dbReference>
<evidence type="ECO:0000256" key="5">
    <source>
        <dbReference type="ARBA" id="ARBA00022980"/>
    </source>
</evidence>
<dbReference type="NCBIfam" id="TIGR01079">
    <property type="entry name" value="rplX_bact"/>
    <property type="match status" value="1"/>
</dbReference>
<dbReference type="FunCoup" id="A0A1Z5JSX3">
    <property type="interactions" value="371"/>
</dbReference>
<protein>
    <recommendedName>
        <fullName evidence="7">Large ribosomal subunit protein uL24 C-terminal domain-containing protein</fullName>
    </recommendedName>
</protein>
<keyword evidence="5" id="KW-0689">Ribosomal protein</keyword>
<dbReference type="GO" id="GO:1990904">
    <property type="term" value="C:ribonucleoprotein complex"/>
    <property type="evidence" value="ECO:0007669"/>
    <property type="project" value="UniProtKB-KW"/>
</dbReference>
<evidence type="ECO:0000259" key="7">
    <source>
        <dbReference type="Pfam" id="PF17136"/>
    </source>
</evidence>
<evidence type="ECO:0000256" key="4">
    <source>
        <dbReference type="ARBA" id="ARBA00022640"/>
    </source>
</evidence>
<organism evidence="8 9">
    <name type="scientific">Fistulifera solaris</name>
    <name type="common">Oleaginous diatom</name>
    <dbReference type="NCBI Taxonomy" id="1519565"/>
    <lineage>
        <taxon>Eukaryota</taxon>
        <taxon>Sar</taxon>
        <taxon>Stramenopiles</taxon>
        <taxon>Ochrophyta</taxon>
        <taxon>Bacillariophyta</taxon>
        <taxon>Bacillariophyceae</taxon>
        <taxon>Bacillariophycidae</taxon>
        <taxon>Naviculales</taxon>
        <taxon>Naviculaceae</taxon>
        <taxon>Fistulifera</taxon>
    </lineage>
</organism>
<dbReference type="HAMAP" id="MF_01326_B">
    <property type="entry name" value="Ribosomal_uL24_B"/>
    <property type="match status" value="1"/>
</dbReference>
<evidence type="ECO:0000256" key="1">
    <source>
        <dbReference type="ARBA" id="ARBA00004229"/>
    </source>
</evidence>
<dbReference type="AlphaFoldDB" id="A0A1Z5JSX3"/>
<evidence type="ECO:0000256" key="2">
    <source>
        <dbReference type="ARBA" id="ARBA00010618"/>
    </source>
</evidence>
<dbReference type="Gene3D" id="2.30.30.30">
    <property type="match status" value="1"/>
</dbReference>
<dbReference type="EMBL" id="BDSP01000111">
    <property type="protein sequence ID" value="GAX17127.1"/>
    <property type="molecule type" value="Genomic_DNA"/>
</dbReference>
<dbReference type="InterPro" id="IPR014722">
    <property type="entry name" value="Rib_uL2_dom2"/>
</dbReference>
<name>A0A1Z5JSX3_FISSO</name>
<dbReference type="InterPro" id="IPR041988">
    <property type="entry name" value="Ribosomal_uL24_KOW"/>
</dbReference>
<dbReference type="GO" id="GO:0009507">
    <property type="term" value="C:chloroplast"/>
    <property type="evidence" value="ECO:0007669"/>
    <property type="project" value="UniProtKB-SubCell"/>
</dbReference>
<dbReference type="Proteomes" id="UP000198406">
    <property type="component" value="Unassembled WGS sequence"/>
</dbReference>
<dbReference type="OrthoDB" id="359154at2759"/>
<dbReference type="GO" id="GO:0006412">
    <property type="term" value="P:translation"/>
    <property type="evidence" value="ECO:0007669"/>
    <property type="project" value="InterPro"/>
</dbReference>
<dbReference type="CDD" id="cd06089">
    <property type="entry name" value="KOW_RPL26"/>
    <property type="match status" value="1"/>
</dbReference>
<proteinExistence type="inferred from homology"/>
<evidence type="ECO:0000313" key="8">
    <source>
        <dbReference type="EMBL" id="GAX17127.1"/>
    </source>
</evidence>
<evidence type="ECO:0000313" key="9">
    <source>
        <dbReference type="Proteomes" id="UP000198406"/>
    </source>
</evidence>
<feature type="domain" description="Large ribosomal subunit protein uL24 C-terminal" evidence="7">
    <location>
        <begin position="71"/>
        <end position="136"/>
    </location>
</feature>
<dbReference type="Pfam" id="PF17136">
    <property type="entry name" value="ribosomal_L24"/>
    <property type="match status" value="1"/>
</dbReference>